<protein>
    <recommendedName>
        <fullName evidence="11">ABC transmembrane type-1 domain-containing protein</fullName>
    </recommendedName>
</protein>
<dbReference type="CDD" id="cd06261">
    <property type="entry name" value="TM_PBP2"/>
    <property type="match status" value="1"/>
</dbReference>
<feature type="transmembrane region" description="Helical" evidence="10">
    <location>
        <begin position="218"/>
        <end position="240"/>
    </location>
</feature>
<dbReference type="InterPro" id="IPR010065">
    <property type="entry name" value="AA_ABC_transptr_permease_3TM"/>
</dbReference>
<dbReference type="Gene3D" id="1.10.3720.10">
    <property type="entry name" value="MetI-like"/>
    <property type="match status" value="1"/>
</dbReference>
<evidence type="ECO:0000256" key="10">
    <source>
        <dbReference type="RuleBase" id="RU363032"/>
    </source>
</evidence>
<comment type="function">
    <text evidence="1">Part of the binding-protein-dependent transport system for glutamine; probably responsible for the translocation of the substrate across the membrane.</text>
</comment>
<feature type="transmembrane region" description="Helical" evidence="10">
    <location>
        <begin position="174"/>
        <end position="198"/>
    </location>
</feature>
<keyword evidence="13" id="KW-1185">Reference proteome</keyword>
<dbReference type="InterPro" id="IPR043429">
    <property type="entry name" value="ArtM/GltK/GlnP/TcyL/YhdX-like"/>
</dbReference>
<evidence type="ECO:0000256" key="6">
    <source>
        <dbReference type="ARBA" id="ARBA00022692"/>
    </source>
</evidence>
<gene>
    <name evidence="12" type="ORF">GCM10007874_62020</name>
</gene>
<evidence type="ECO:0000313" key="13">
    <source>
        <dbReference type="Proteomes" id="UP001156882"/>
    </source>
</evidence>
<evidence type="ECO:0000256" key="2">
    <source>
        <dbReference type="ARBA" id="ARBA00004429"/>
    </source>
</evidence>
<dbReference type="RefSeq" id="WP_284316106.1">
    <property type="nucleotide sequence ID" value="NZ_BSPC01000069.1"/>
</dbReference>
<feature type="transmembrane region" description="Helical" evidence="10">
    <location>
        <begin position="247"/>
        <end position="265"/>
    </location>
</feature>
<dbReference type="NCBIfam" id="TIGR01726">
    <property type="entry name" value="HEQRo_perm_3TM"/>
    <property type="match status" value="1"/>
</dbReference>
<dbReference type="PANTHER" id="PTHR30614:SF20">
    <property type="entry name" value="GLUTAMINE TRANSPORT SYSTEM PERMEASE PROTEIN GLNP"/>
    <property type="match status" value="1"/>
</dbReference>
<reference evidence="13" key="1">
    <citation type="journal article" date="2019" name="Int. J. Syst. Evol. Microbiol.">
        <title>The Global Catalogue of Microorganisms (GCM) 10K type strain sequencing project: providing services to taxonomists for standard genome sequencing and annotation.</title>
        <authorList>
            <consortium name="The Broad Institute Genomics Platform"/>
            <consortium name="The Broad Institute Genome Sequencing Center for Infectious Disease"/>
            <person name="Wu L."/>
            <person name="Ma J."/>
        </authorList>
    </citation>
    <scope>NUCLEOTIDE SEQUENCE [LARGE SCALE GENOMIC DNA]</scope>
    <source>
        <strain evidence="13">NBRC 101365</strain>
    </source>
</reference>
<feature type="transmembrane region" description="Helical" evidence="10">
    <location>
        <begin position="57"/>
        <end position="86"/>
    </location>
</feature>
<evidence type="ECO:0000256" key="8">
    <source>
        <dbReference type="ARBA" id="ARBA00022989"/>
    </source>
</evidence>
<sequence>MSVNTDQPGGKPTLGLLGGERRWSAGAPPKDATSWAITALIVSVIVTLVTWKTLRDMYAALGSVGAGGLIVAGLLILLGLVVLLLLKPAVTSWRQSVAAKQALAANDLIAARTATAVVRDSAYSALGYGAVTVILLAAAQFLMANDLAVSRTFLQVPLIISSFWLILKAFWINIYIFVLAEILVLIWGLIVAIARLIPGEAGRPVRLIATIYTDMFRGLPAIINIYLIGFGIPLTGLPYLKDMAPESYAILALTLTYGAYVAEVYRAGIESIHRSQVSAARSLGLSYMQTLRYVVVPQAVRRIIPPLLNDFIGLQKDTALVNVIGSIDAFNQARIIGANNFNLSPVTTVALLFIVITIPQARFVDKMLEREQRRMHS</sequence>
<dbReference type="PROSITE" id="PS50928">
    <property type="entry name" value="ABC_TM1"/>
    <property type="match status" value="1"/>
</dbReference>
<organism evidence="12 13">
    <name type="scientific">Labrys miyagiensis</name>
    <dbReference type="NCBI Taxonomy" id="346912"/>
    <lineage>
        <taxon>Bacteria</taxon>
        <taxon>Pseudomonadati</taxon>
        <taxon>Pseudomonadota</taxon>
        <taxon>Alphaproteobacteria</taxon>
        <taxon>Hyphomicrobiales</taxon>
        <taxon>Xanthobacteraceae</taxon>
        <taxon>Labrys</taxon>
    </lineage>
</organism>
<evidence type="ECO:0000313" key="12">
    <source>
        <dbReference type="EMBL" id="GLS23182.1"/>
    </source>
</evidence>
<keyword evidence="4 10" id="KW-0813">Transport</keyword>
<evidence type="ECO:0000256" key="9">
    <source>
        <dbReference type="ARBA" id="ARBA00023136"/>
    </source>
</evidence>
<keyword evidence="8 10" id="KW-1133">Transmembrane helix</keyword>
<dbReference type="Proteomes" id="UP001156882">
    <property type="component" value="Unassembled WGS sequence"/>
</dbReference>
<feature type="transmembrane region" description="Helical" evidence="10">
    <location>
        <begin position="32"/>
        <end position="51"/>
    </location>
</feature>
<evidence type="ECO:0000256" key="3">
    <source>
        <dbReference type="ARBA" id="ARBA00010072"/>
    </source>
</evidence>
<evidence type="ECO:0000259" key="11">
    <source>
        <dbReference type="PROSITE" id="PS50928"/>
    </source>
</evidence>
<evidence type="ECO:0000256" key="4">
    <source>
        <dbReference type="ARBA" id="ARBA00022448"/>
    </source>
</evidence>
<keyword evidence="5" id="KW-1003">Cell membrane</keyword>
<evidence type="ECO:0000256" key="7">
    <source>
        <dbReference type="ARBA" id="ARBA00022970"/>
    </source>
</evidence>
<proteinExistence type="inferred from homology"/>
<keyword evidence="7" id="KW-0029">Amino-acid transport</keyword>
<keyword evidence="9 10" id="KW-0472">Membrane</keyword>
<name>A0ABQ6CUD2_9HYPH</name>
<dbReference type="SUPFAM" id="SSF161098">
    <property type="entry name" value="MetI-like"/>
    <property type="match status" value="1"/>
</dbReference>
<dbReference type="EMBL" id="BSPC01000069">
    <property type="protein sequence ID" value="GLS23182.1"/>
    <property type="molecule type" value="Genomic_DNA"/>
</dbReference>
<evidence type="ECO:0000256" key="1">
    <source>
        <dbReference type="ARBA" id="ARBA00003159"/>
    </source>
</evidence>
<dbReference type="PANTHER" id="PTHR30614">
    <property type="entry name" value="MEMBRANE COMPONENT OF AMINO ACID ABC TRANSPORTER"/>
    <property type="match status" value="1"/>
</dbReference>
<dbReference type="InterPro" id="IPR000515">
    <property type="entry name" value="MetI-like"/>
</dbReference>
<evidence type="ECO:0000256" key="5">
    <source>
        <dbReference type="ARBA" id="ARBA00022475"/>
    </source>
</evidence>
<comment type="subcellular location">
    <subcellularLocation>
        <location evidence="2">Cell inner membrane</location>
        <topology evidence="2">Multi-pass membrane protein</topology>
    </subcellularLocation>
    <subcellularLocation>
        <location evidence="10">Cell membrane</location>
        <topology evidence="10">Multi-pass membrane protein</topology>
    </subcellularLocation>
</comment>
<comment type="caution">
    <text evidence="12">The sequence shown here is derived from an EMBL/GenBank/DDBJ whole genome shotgun (WGS) entry which is preliminary data.</text>
</comment>
<comment type="similarity">
    <text evidence="3">Belongs to the binding-protein-dependent transport system permease family. HisMQ subfamily.</text>
</comment>
<accession>A0ABQ6CUD2</accession>
<dbReference type="InterPro" id="IPR035906">
    <property type="entry name" value="MetI-like_sf"/>
</dbReference>
<feature type="transmembrane region" description="Helical" evidence="10">
    <location>
        <begin position="346"/>
        <end position="364"/>
    </location>
</feature>
<feature type="domain" description="ABC transmembrane type-1" evidence="11">
    <location>
        <begin position="170"/>
        <end position="364"/>
    </location>
</feature>
<feature type="transmembrane region" description="Helical" evidence="10">
    <location>
        <begin position="122"/>
        <end position="142"/>
    </location>
</feature>
<keyword evidence="6 10" id="KW-0812">Transmembrane</keyword>
<dbReference type="Pfam" id="PF00528">
    <property type="entry name" value="BPD_transp_1"/>
    <property type="match status" value="1"/>
</dbReference>